<feature type="non-terminal residue" evidence="1">
    <location>
        <position position="70"/>
    </location>
</feature>
<dbReference type="InterPro" id="IPR036396">
    <property type="entry name" value="Cyt_P450_sf"/>
</dbReference>
<evidence type="ECO:0000313" key="1">
    <source>
        <dbReference type="EMBL" id="CAG8781229.1"/>
    </source>
</evidence>
<dbReference type="SUPFAM" id="SSF48264">
    <property type="entry name" value="Cytochrome P450"/>
    <property type="match status" value="1"/>
</dbReference>
<dbReference type="GO" id="GO:0020037">
    <property type="term" value="F:heme binding"/>
    <property type="evidence" value="ECO:0007669"/>
    <property type="project" value="InterPro"/>
</dbReference>
<accession>A0A9N9JJ71</accession>
<organism evidence="1 2">
    <name type="scientific">Racocetra fulgida</name>
    <dbReference type="NCBI Taxonomy" id="60492"/>
    <lineage>
        <taxon>Eukaryota</taxon>
        <taxon>Fungi</taxon>
        <taxon>Fungi incertae sedis</taxon>
        <taxon>Mucoromycota</taxon>
        <taxon>Glomeromycotina</taxon>
        <taxon>Glomeromycetes</taxon>
        <taxon>Diversisporales</taxon>
        <taxon>Gigasporaceae</taxon>
        <taxon>Racocetra</taxon>
    </lineage>
</organism>
<protein>
    <submittedName>
        <fullName evidence="1">8110_t:CDS:1</fullName>
    </submittedName>
</protein>
<proteinExistence type="predicted"/>
<dbReference type="AlphaFoldDB" id="A0A9N9JJ71"/>
<feature type="non-terminal residue" evidence="1">
    <location>
        <position position="1"/>
    </location>
</feature>
<evidence type="ECO:0000313" key="2">
    <source>
        <dbReference type="Proteomes" id="UP000789396"/>
    </source>
</evidence>
<dbReference type="GO" id="GO:0005506">
    <property type="term" value="F:iron ion binding"/>
    <property type="evidence" value="ECO:0007669"/>
    <property type="project" value="InterPro"/>
</dbReference>
<reference evidence="1" key="1">
    <citation type="submission" date="2021-06" db="EMBL/GenBank/DDBJ databases">
        <authorList>
            <person name="Kallberg Y."/>
            <person name="Tangrot J."/>
            <person name="Rosling A."/>
        </authorList>
    </citation>
    <scope>NUCLEOTIDE SEQUENCE</scope>
    <source>
        <strain evidence="1">IN212</strain>
    </source>
</reference>
<gene>
    <name evidence="1" type="ORF">RFULGI_LOCUS15846</name>
</gene>
<dbReference type="Proteomes" id="UP000789396">
    <property type="component" value="Unassembled WGS sequence"/>
</dbReference>
<sequence>FDLSRGENNKENTDLLTGLLEAANQEKYEYTNQELRDAIATFFDIQKKAREEAMNVLENASKIPTSDNLK</sequence>
<dbReference type="EMBL" id="CAJVPZ010052963">
    <property type="protein sequence ID" value="CAG8781229.1"/>
    <property type="molecule type" value="Genomic_DNA"/>
</dbReference>
<dbReference type="GO" id="GO:0016705">
    <property type="term" value="F:oxidoreductase activity, acting on paired donors, with incorporation or reduction of molecular oxygen"/>
    <property type="evidence" value="ECO:0007669"/>
    <property type="project" value="InterPro"/>
</dbReference>
<keyword evidence="2" id="KW-1185">Reference proteome</keyword>
<comment type="caution">
    <text evidence="1">The sequence shown here is derived from an EMBL/GenBank/DDBJ whole genome shotgun (WGS) entry which is preliminary data.</text>
</comment>
<dbReference type="GO" id="GO:0004497">
    <property type="term" value="F:monooxygenase activity"/>
    <property type="evidence" value="ECO:0007669"/>
    <property type="project" value="InterPro"/>
</dbReference>
<name>A0A9N9JJ71_9GLOM</name>